<keyword evidence="10" id="KW-0808">Transferase</keyword>
<keyword evidence="7" id="KW-1003">Cell membrane</keyword>
<dbReference type="EC" id="2.7.1.197" evidence="4"/>
<dbReference type="GO" id="GO:0090563">
    <property type="term" value="F:protein-phosphocysteine-sugar phosphotransferase activity"/>
    <property type="evidence" value="ECO:0007669"/>
    <property type="project" value="TreeGrafter"/>
</dbReference>
<evidence type="ECO:0000256" key="14">
    <source>
        <dbReference type="ARBA" id="ARBA00022989"/>
    </source>
</evidence>
<accession>A0A317L4M9</accession>
<dbReference type="GO" id="GO:0016301">
    <property type="term" value="F:kinase activity"/>
    <property type="evidence" value="ECO:0007669"/>
    <property type="project" value="UniProtKB-KW"/>
</dbReference>
<evidence type="ECO:0000256" key="16">
    <source>
        <dbReference type="ARBA" id="ARBA00033349"/>
    </source>
</evidence>
<evidence type="ECO:0000256" key="5">
    <source>
        <dbReference type="ARBA" id="ARBA00021825"/>
    </source>
</evidence>
<comment type="function">
    <text evidence="2">The phosphoenolpyruvate-dependent sugar phosphotransferase system (sugar PTS), a major carbohydrate active transport system, catalyzes the phosphorylation of incoming sugar substrates concomitantly with their translocation across the cell membrane. The enzyme II CmtAB PTS system is involved in D-mannitol transport.</text>
</comment>
<dbReference type="InterPro" id="IPR050893">
    <property type="entry name" value="Sugar_PTS"/>
</dbReference>
<evidence type="ECO:0000259" key="19">
    <source>
        <dbReference type="PROSITE" id="PS51104"/>
    </source>
</evidence>
<protein>
    <recommendedName>
        <fullName evidence="5">PTS system mannitol-specific EIICB component</fullName>
        <ecNumber evidence="4">2.7.1.197</ecNumber>
    </recommendedName>
    <alternativeName>
        <fullName evidence="16">EIICB-Mtl</fullName>
    </alternativeName>
</protein>
<dbReference type="PANTHER" id="PTHR30181">
    <property type="entry name" value="MANNITOL PERMEASE IIC COMPONENT"/>
    <property type="match status" value="1"/>
</dbReference>
<evidence type="ECO:0000256" key="3">
    <source>
        <dbReference type="ARBA" id="ARBA00004651"/>
    </source>
</evidence>
<dbReference type="Pfam" id="PF02302">
    <property type="entry name" value="PTS_IIB"/>
    <property type="match status" value="1"/>
</dbReference>
<feature type="domain" description="PTS EIIB type-2" evidence="18">
    <location>
        <begin position="382"/>
        <end position="471"/>
    </location>
</feature>
<feature type="domain" description="PTS EIIC type-2" evidence="19">
    <location>
        <begin position="4"/>
        <end position="336"/>
    </location>
</feature>
<organism evidence="20 21">
    <name type="scientific">Gracilibacillus dipsosauri</name>
    <dbReference type="NCBI Taxonomy" id="178340"/>
    <lineage>
        <taxon>Bacteria</taxon>
        <taxon>Bacillati</taxon>
        <taxon>Bacillota</taxon>
        <taxon>Bacilli</taxon>
        <taxon>Bacillales</taxon>
        <taxon>Bacillaceae</taxon>
        <taxon>Gracilibacillus</taxon>
    </lineage>
</organism>
<dbReference type="OrthoDB" id="9814222at2"/>
<keyword evidence="11" id="KW-0598">Phosphotransferase system</keyword>
<evidence type="ECO:0000256" key="6">
    <source>
        <dbReference type="ARBA" id="ARBA00022448"/>
    </source>
</evidence>
<evidence type="ECO:0000256" key="11">
    <source>
        <dbReference type="ARBA" id="ARBA00022683"/>
    </source>
</evidence>
<name>A0A317L4M9_9BACI</name>
<dbReference type="InterPro" id="IPR003352">
    <property type="entry name" value="PTS_EIIC"/>
</dbReference>
<evidence type="ECO:0000256" key="7">
    <source>
        <dbReference type="ARBA" id="ARBA00022475"/>
    </source>
</evidence>
<feature type="transmembrane region" description="Helical" evidence="17">
    <location>
        <begin position="123"/>
        <end position="143"/>
    </location>
</feature>
<dbReference type="Pfam" id="PF02378">
    <property type="entry name" value="PTS_EIIC"/>
    <property type="match status" value="1"/>
</dbReference>
<dbReference type="InterPro" id="IPR036095">
    <property type="entry name" value="PTS_EIIB-like_sf"/>
</dbReference>
<feature type="transmembrane region" description="Helical" evidence="17">
    <location>
        <begin position="282"/>
        <end position="300"/>
    </location>
</feature>
<gene>
    <name evidence="20" type="ORF">DLJ74_03170</name>
</gene>
<proteinExistence type="predicted"/>
<feature type="transmembrane region" description="Helical" evidence="17">
    <location>
        <begin position="164"/>
        <end position="186"/>
    </location>
</feature>
<keyword evidence="6" id="KW-0813">Transport</keyword>
<dbReference type="PROSITE" id="PS51099">
    <property type="entry name" value="PTS_EIIB_TYPE_2"/>
    <property type="match status" value="1"/>
</dbReference>
<evidence type="ECO:0000256" key="17">
    <source>
        <dbReference type="SAM" id="Phobius"/>
    </source>
</evidence>
<feature type="transmembrane region" description="Helical" evidence="17">
    <location>
        <begin position="206"/>
        <end position="226"/>
    </location>
</feature>
<dbReference type="GO" id="GO:0009401">
    <property type="term" value="P:phosphoenolpyruvate-dependent sugar phosphotransferase system"/>
    <property type="evidence" value="ECO:0007669"/>
    <property type="project" value="UniProtKB-KW"/>
</dbReference>
<keyword evidence="12 17" id="KW-0812">Transmembrane</keyword>
<dbReference type="CDD" id="cd05567">
    <property type="entry name" value="PTS_IIB_mannitol"/>
    <property type="match status" value="1"/>
</dbReference>
<evidence type="ECO:0000256" key="4">
    <source>
        <dbReference type="ARBA" id="ARBA00011909"/>
    </source>
</evidence>
<keyword evidence="14 17" id="KW-1133">Transmembrane helix</keyword>
<comment type="subcellular location">
    <subcellularLocation>
        <location evidence="3">Cell membrane</location>
        <topology evidence="3">Multi-pass membrane protein</topology>
    </subcellularLocation>
</comment>
<evidence type="ECO:0000256" key="9">
    <source>
        <dbReference type="ARBA" id="ARBA00022597"/>
    </source>
</evidence>
<dbReference type="InterPro" id="IPR013014">
    <property type="entry name" value="PTS_EIIC_2"/>
</dbReference>
<evidence type="ECO:0000259" key="18">
    <source>
        <dbReference type="PROSITE" id="PS51099"/>
    </source>
</evidence>
<feature type="transmembrane region" description="Helical" evidence="17">
    <location>
        <begin position="70"/>
        <end position="103"/>
    </location>
</feature>
<evidence type="ECO:0000256" key="8">
    <source>
        <dbReference type="ARBA" id="ARBA00022553"/>
    </source>
</evidence>
<keyword evidence="9" id="KW-0762">Sugar transport</keyword>
<dbReference type="InterPro" id="IPR029503">
    <property type="entry name" value="PTS_EIIB_mannitol"/>
</dbReference>
<feature type="transmembrane region" description="Helical" evidence="17">
    <location>
        <begin position="12"/>
        <end position="34"/>
    </location>
</feature>
<dbReference type="SUPFAM" id="SSF52794">
    <property type="entry name" value="PTS system IIB component-like"/>
    <property type="match status" value="1"/>
</dbReference>
<evidence type="ECO:0000313" key="20">
    <source>
        <dbReference type="EMBL" id="PWU69940.1"/>
    </source>
</evidence>
<reference evidence="20 21" key="1">
    <citation type="submission" date="2018-05" db="EMBL/GenBank/DDBJ databases">
        <title>Genomic analysis of Gracilibacillus dipsosauri DD1 reveals novel features of a salt-tolerant amylase.</title>
        <authorList>
            <person name="Deutch C.E."/>
            <person name="Yang S."/>
        </authorList>
    </citation>
    <scope>NUCLEOTIDE SEQUENCE [LARGE SCALE GENOMIC DNA]</scope>
    <source>
        <strain evidence="20 21">DD1</strain>
    </source>
</reference>
<evidence type="ECO:0000256" key="12">
    <source>
        <dbReference type="ARBA" id="ARBA00022692"/>
    </source>
</evidence>
<keyword evidence="15 17" id="KW-0472">Membrane</keyword>
<dbReference type="InterPro" id="IPR013011">
    <property type="entry name" value="PTS_EIIB_2"/>
</dbReference>
<dbReference type="PROSITE" id="PS51104">
    <property type="entry name" value="PTS_EIIC_TYPE_2"/>
    <property type="match status" value="1"/>
</dbReference>
<dbReference type="EMBL" id="QGTD01000004">
    <property type="protein sequence ID" value="PWU69940.1"/>
    <property type="molecule type" value="Genomic_DNA"/>
</dbReference>
<evidence type="ECO:0000256" key="13">
    <source>
        <dbReference type="ARBA" id="ARBA00022777"/>
    </source>
</evidence>
<keyword evidence="8" id="KW-0597">Phosphoprotein</keyword>
<evidence type="ECO:0000256" key="1">
    <source>
        <dbReference type="ARBA" id="ARBA00001655"/>
    </source>
</evidence>
<keyword evidence="13" id="KW-0418">Kinase</keyword>
<evidence type="ECO:0000256" key="10">
    <source>
        <dbReference type="ARBA" id="ARBA00022679"/>
    </source>
</evidence>
<dbReference type="AlphaFoldDB" id="A0A317L4M9"/>
<evidence type="ECO:0000256" key="2">
    <source>
        <dbReference type="ARBA" id="ARBA00002434"/>
    </source>
</evidence>
<dbReference type="Gene3D" id="3.40.50.2300">
    <property type="match status" value="1"/>
</dbReference>
<comment type="catalytic activity">
    <reaction evidence="1">
        <text>D-mannitol(out) + N(pros)-phospho-L-histidyl-[protein] = D-mannitol 1-phosphate(in) + L-histidyl-[protein]</text>
        <dbReference type="Rhea" id="RHEA:33363"/>
        <dbReference type="Rhea" id="RHEA-COMP:9745"/>
        <dbReference type="Rhea" id="RHEA-COMP:9746"/>
        <dbReference type="ChEBI" id="CHEBI:16899"/>
        <dbReference type="ChEBI" id="CHEBI:29979"/>
        <dbReference type="ChEBI" id="CHEBI:61381"/>
        <dbReference type="ChEBI" id="CHEBI:64837"/>
        <dbReference type="EC" id="2.7.1.197"/>
    </reaction>
</comment>
<dbReference type="RefSeq" id="WP_109983319.1">
    <property type="nucleotide sequence ID" value="NZ_QGTD01000004.1"/>
</dbReference>
<sequence>MKKLAQIWSAMVYQNIVIIIVVGVIRELFGNYGWWYNQEILNIVNPAYHILLPILISHTGGRIIGGQRGAVVASIVTFGLTLSSTVPAIMGAMIIGPLTGWIIKKLDQMIKKKLPGVGYELLISNVLASVVAIALTLISYHYIGEILSVGVERATDILASIINSHWLPLAAVIIEPAKVVFLNNIINFGFLSPLGIQQANELGKSILFLLEANPGPGLGVLLAYWMKTKGEQRKGAKLATYIHFLGGIHEVYFPYVLKNPRLIISLALGGMAGIYVFQWFKVGLVAVSSPGSIFLIVGLAPRNDMLYVVLAVLISALISFGLSLILIKSVSNSPTVSENENTIIEFYQIDKEDVLNETKQNEDIHSIKSVEGRNPFNDKKIKTIYFVCEAGIGSSAMGASMLRKKLEQTSHHITVENASIDEIPAYADLVICHQKLLQTVQKEFPKKSIYPLPTFTDMKEYDYLVNKLIGT</sequence>
<dbReference type="GO" id="GO:0005886">
    <property type="term" value="C:plasma membrane"/>
    <property type="evidence" value="ECO:0007669"/>
    <property type="project" value="UniProtKB-SubCell"/>
</dbReference>
<dbReference type="InterPro" id="IPR003501">
    <property type="entry name" value="PTS_EIIB_2/3"/>
</dbReference>
<evidence type="ECO:0000313" key="21">
    <source>
        <dbReference type="Proteomes" id="UP000245624"/>
    </source>
</evidence>
<feature type="transmembrane region" description="Helical" evidence="17">
    <location>
        <begin position="306"/>
        <end position="327"/>
    </location>
</feature>
<evidence type="ECO:0000256" key="15">
    <source>
        <dbReference type="ARBA" id="ARBA00023136"/>
    </source>
</evidence>
<feature type="transmembrane region" description="Helical" evidence="17">
    <location>
        <begin position="40"/>
        <end position="58"/>
    </location>
</feature>
<dbReference type="Proteomes" id="UP000245624">
    <property type="component" value="Unassembled WGS sequence"/>
</dbReference>
<comment type="caution">
    <text evidence="20">The sequence shown here is derived from an EMBL/GenBank/DDBJ whole genome shotgun (WGS) entry which is preliminary data.</text>
</comment>
<feature type="transmembrane region" description="Helical" evidence="17">
    <location>
        <begin position="238"/>
        <end position="255"/>
    </location>
</feature>
<keyword evidence="21" id="KW-1185">Reference proteome</keyword>
<dbReference type="PANTHER" id="PTHR30181:SF3">
    <property type="entry name" value="MULTIPHOSPHORYL TRANSFER PROTEIN"/>
    <property type="match status" value="1"/>
</dbReference>
<dbReference type="GO" id="GO:0022872">
    <property type="term" value="F:protein-N(PI)-phosphohistidine-mannitol phosphotransferase system transmembrane transporter activity"/>
    <property type="evidence" value="ECO:0007669"/>
    <property type="project" value="InterPro"/>
</dbReference>